<dbReference type="HOGENOM" id="CLU_1981763_0_0_1"/>
<dbReference type="EMBL" id="HF679024">
    <property type="protein sequence ID" value="CCT64904.1"/>
    <property type="molecule type" value="Genomic_DNA"/>
</dbReference>
<dbReference type="VEuPathDB" id="FungiDB:FFUJ_03834"/>
<protein>
    <submittedName>
        <fullName evidence="2">Uncharacterized protein</fullName>
    </submittedName>
</protein>
<evidence type="ECO:0000313" key="2">
    <source>
        <dbReference type="EMBL" id="CCT64904.1"/>
    </source>
</evidence>
<accession>S0DQQ8</accession>
<evidence type="ECO:0000256" key="1">
    <source>
        <dbReference type="SAM" id="MobiDB-lite"/>
    </source>
</evidence>
<feature type="region of interest" description="Disordered" evidence="1">
    <location>
        <begin position="78"/>
        <end position="109"/>
    </location>
</feature>
<gene>
    <name evidence="2" type="ORF">FFUJ_03834</name>
</gene>
<dbReference type="GeneID" id="35397315"/>
<evidence type="ECO:0000313" key="3">
    <source>
        <dbReference type="Proteomes" id="UP000016800"/>
    </source>
</evidence>
<name>S0DQQ8_GIBF5</name>
<organism evidence="2 3">
    <name type="scientific">Gibberella fujikuroi (strain CBS 195.34 / IMI 58289 / NRRL A-6831)</name>
    <name type="common">Bakanae and foot rot disease fungus</name>
    <name type="synonym">Fusarium fujikuroi</name>
    <dbReference type="NCBI Taxonomy" id="1279085"/>
    <lineage>
        <taxon>Eukaryota</taxon>
        <taxon>Fungi</taxon>
        <taxon>Dikarya</taxon>
        <taxon>Ascomycota</taxon>
        <taxon>Pezizomycotina</taxon>
        <taxon>Sordariomycetes</taxon>
        <taxon>Hypocreomycetidae</taxon>
        <taxon>Hypocreales</taxon>
        <taxon>Nectriaceae</taxon>
        <taxon>Fusarium</taxon>
        <taxon>Fusarium fujikuroi species complex</taxon>
    </lineage>
</organism>
<reference evidence="2 3" key="1">
    <citation type="journal article" date="2013" name="PLoS Pathog.">
        <title>Deciphering the cryptic genome: genome-wide analyses of the rice pathogen Fusarium fujikuroi reveal complex regulation of secondary metabolism and novel metabolites.</title>
        <authorList>
            <person name="Wiemann P."/>
            <person name="Sieber C.M."/>
            <person name="von Bargen K.W."/>
            <person name="Studt L."/>
            <person name="Niehaus E.M."/>
            <person name="Espino J.J."/>
            <person name="Huss K."/>
            <person name="Michielse C.B."/>
            <person name="Albermann S."/>
            <person name="Wagner D."/>
            <person name="Bergner S.V."/>
            <person name="Connolly L.R."/>
            <person name="Fischer A."/>
            <person name="Reuter G."/>
            <person name="Kleigrewe K."/>
            <person name="Bald T."/>
            <person name="Wingfield B.D."/>
            <person name="Ophir R."/>
            <person name="Freeman S."/>
            <person name="Hippler M."/>
            <person name="Smith K.M."/>
            <person name="Brown D.W."/>
            <person name="Proctor R.H."/>
            <person name="Munsterkotter M."/>
            <person name="Freitag M."/>
            <person name="Humpf H.U."/>
            <person name="Guldener U."/>
            <person name="Tudzynski B."/>
        </authorList>
    </citation>
    <scope>NUCLEOTIDE SEQUENCE [LARGE SCALE GENOMIC DNA]</scope>
    <source>
        <strain evidence="3">CBS 195.34 / IMI 58289 / NRRL A-6831</strain>
    </source>
</reference>
<dbReference type="RefSeq" id="XP_023426985.1">
    <property type="nucleotide sequence ID" value="XM_023572949.1"/>
</dbReference>
<dbReference type="AlphaFoldDB" id="S0DQQ8"/>
<sequence>MDHSLAVLTEMEFKNLHNVNTLLWDLSFHPTAAAETTQSSITIHFPHSSSPLQSTMSPHSWTQTAAGITESLNEPINLDGCGFASTPEGETPTSSPSKPQEQVISKGRNRKSRCVIKRYLSFGFLY</sequence>
<keyword evidence="3" id="KW-1185">Reference proteome</keyword>
<feature type="compositionally biased region" description="Polar residues" evidence="1">
    <location>
        <begin position="91"/>
        <end position="103"/>
    </location>
</feature>
<proteinExistence type="predicted"/>
<dbReference type="Proteomes" id="UP000016800">
    <property type="component" value="Chromosome II"/>
</dbReference>